<evidence type="ECO:0000313" key="2">
    <source>
        <dbReference type="EMBL" id="OIN58792.1"/>
    </source>
</evidence>
<dbReference type="Pfam" id="PF01548">
    <property type="entry name" value="DEDD_Tnp_IS110"/>
    <property type="match status" value="1"/>
</dbReference>
<gene>
    <name evidence="2" type="ORF">BLX24_11175</name>
</gene>
<dbReference type="Proteomes" id="UP000181790">
    <property type="component" value="Unassembled WGS sequence"/>
</dbReference>
<dbReference type="GO" id="GO:0006313">
    <property type="term" value="P:DNA transposition"/>
    <property type="evidence" value="ECO:0007669"/>
    <property type="project" value="InterPro"/>
</dbReference>
<evidence type="ECO:0000259" key="1">
    <source>
        <dbReference type="Pfam" id="PF01548"/>
    </source>
</evidence>
<dbReference type="OrthoDB" id="9815354at2"/>
<sequence length="202" mass="22897">MIRTNRTAEADNVREFGVYTKDHLEIISHLRQHGVTTIAMESTGSYWQTLFNALQQAGFDVLLVGGSQTKNVKGRKTDVIDCIWIQKLHSLGLLSGSLLLSDTFQQLRTYYYHRQHLVQQSARYSSKMQKALRLMNIRLDVALNDITGQSGMAVIEAILSGHRETDHLVSLVSDRVKKSRQEIADALQGWWREDRSAEAIAV</sequence>
<dbReference type="EMBL" id="MORL01000005">
    <property type="protein sequence ID" value="OIN58792.1"/>
    <property type="molecule type" value="Genomic_DNA"/>
</dbReference>
<name>A0A1S2VJ64_9BACT</name>
<dbReference type="RefSeq" id="WP_071503244.1">
    <property type="nucleotide sequence ID" value="NZ_MORL01000005.1"/>
</dbReference>
<feature type="domain" description="Transposase IS110-like N-terminal" evidence="1">
    <location>
        <begin position="24"/>
        <end position="135"/>
    </location>
</feature>
<dbReference type="InterPro" id="IPR002525">
    <property type="entry name" value="Transp_IS110-like_N"/>
</dbReference>
<dbReference type="PANTHER" id="PTHR33055:SF13">
    <property type="entry name" value="TRANSPOSASE"/>
    <property type="match status" value="1"/>
</dbReference>
<proteinExistence type="predicted"/>
<keyword evidence="3" id="KW-1185">Reference proteome</keyword>
<accession>A0A1S2VJ64</accession>
<dbReference type="PANTHER" id="PTHR33055">
    <property type="entry name" value="TRANSPOSASE FOR INSERTION SEQUENCE ELEMENT IS1111A"/>
    <property type="match status" value="1"/>
</dbReference>
<protein>
    <recommendedName>
        <fullName evidence="1">Transposase IS110-like N-terminal domain-containing protein</fullName>
    </recommendedName>
</protein>
<dbReference type="GO" id="GO:0004803">
    <property type="term" value="F:transposase activity"/>
    <property type="evidence" value="ECO:0007669"/>
    <property type="project" value="InterPro"/>
</dbReference>
<comment type="caution">
    <text evidence="2">The sequence shown here is derived from an EMBL/GenBank/DDBJ whole genome shotgun (WGS) entry which is preliminary data.</text>
</comment>
<dbReference type="InterPro" id="IPR047650">
    <property type="entry name" value="Transpos_IS110"/>
</dbReference>
<reference evidence="2 3" key="1">
    <citation type="submission" date="2016-10" db="EMBL/GenBank/DDBJ databases">
        <title>Arsenicibacter rosenii gen. nov., sp. nov., an efficient arsenic-methylating bacterium isolated from an arsenic-contaminated paddy soil.</title>
        <authorList>
            <person name="Huang K."/>
        </authorList>
    </citation>
    <scope>NUCLEOTIDE SEQUENCE [LARGE SCALE GENOMIC DNA]</scope>
    <source>
        <strain evidence="2 3">SM-1</strain>
    </source>
</reference>
<organism evidence="2 3">
    <name type="scientific">Arsenicibacter rosenii</name>
    <dbReference type="NCBI Taxonomy" id="1750698"/>
    <lineage>
        <taxon>Bacteria</taxon>
        <taxon>Pseudomonadati</taxon>
        <taxon>Bacteroidota</taxon>
        <taxon>Cytophagia</taxon>
        <taxon>Cytophagales</taxon>
        <taxon>Spirosomataceae</taxon>
        <taxon>Arsenicibacter</taxon>
    </lineage>
</organism>
<evidence type="ECO:0000313" key="3">
    <source>
        <dbReference type="Proteomes" id="UP000181790"/>
    </source>
</evidence>
<dbReference type="GO" id="GO:0003677">
    <property type="term" value="F:DNA binding"/>
    <property type="evidence" value="ECO:0007669"/>
    <property type="project" value="InterPro"/>
</dbReference>
<dbReference type="AlphaFoldDB" id="A0A1S2VJ64"/>